<keyword evidence="3 12" id="KW-0479">Metal-binding</keyword>
<dbReference type="InterPro" id="IPR041222">
    <property type="entry name" value="PriA_3primeBD"/>
</dbReference>
<dbReference type="InterPro" id="IPR001650">
    <property type="entry name" value="Helicase_C-like"/>
</dbReference>
<dbReference type="GO" id="GO:0016887">
    <property type="term" value="F:ATP hydrolysis activity"/>
    <property type="evidence" value="ECO:0007669"/>
    <property type="project" value="RHEA"/>
</dbReference>
<dbReference type="Gene3D" id="3.40.50.300">
    <property type="entry name" value="P-loop containing nucleotide triphosphate hydrolases"/>
    <property type="match status" value="2"/>
</dbReference>
<keyword evidence="5 12" id="KW-0378">Hydrolase</keyword>
<keyword evidence="16" id="KW-1185">Reference proteome</keyword>
<dbReference type="GO" id="GO:0005524">
    <property type="term" value="F:ATP binding"/>
    <property type="evidence" value="ECO:0007669"/>
    <property type="project" value="UniProtKB-UniRule"/>
</dbReference>
<gene>
    <name evidence="12" type="primary">priA</name>
    <name evidence="15" type="ordered locus">SpiGrapes_2506</name>
</gene>
<dbReference type="CDD" id="cd17929">
    <property type="entry name" value="DEXHc_priA"/>
    <property type="match status" value="1"/>
</dbReference>
<dbReference type="FunFam" id="3.40.1440.60:FF:000001">
    <property type="entry name" value="Primosomal protein N"/>
    <property type="match status" value="1"/>
</dbReference>
<evidence type="ECO:0000313" key="15">
    <source>
        <dbReference type="EMBL" id="AEV30267.1"/>
    </source>
</evidence>
<dbReference type="GO" id="GO:0006270">
    <property type="term" value="P:DNA replication initiation"/>
    <property type="evidence" value="ECO:0007669"/>
    <property type="project" value="TreeGrafter"/>
</dbReference>
<dbReference type="Pfam" id="PF17764">
    <property type="entry name" value="PriA_3primeBD"/>
    <property type="match status" value="1"/>
</dbReference>
<feature type="binding site" evidence="12">
    <location>
        <position position="401"/>
    </location>
    <ligand>
        <name>Zn(2+)</name>
        <dbReference type="ChEBI" id="CHEBI:29105"/>
        <label>1</label>
    </ligand>
</feature>
<keyword evidence="2 12" id="KW-0235">DNA replication</keyword>
<reference evidence="15 16" key="1">
    <citation type="submission" date="2011-11" db="EMBL/GenBank/DDBJ databases">
        <title>Complete sequence of Spirochaeta sp. grapes.</title>
        <authorList>
            <consortium name="US DOE Joint Genome Institute"/>
            <person name="Lucas S."/>
            <person name="Han J."/>
            <person name="Lapidus A."/>
            <person name="Cheng J.-F."/>
            <person name="Goodwin L."/>
            <person name="Pitluck S."/>
            <person name="Peters L."/>
            <person name="Ovchinnikova G."/>
            <person name="Munk A.C."/>
            <person name="Detter J.C."/>
            <person name="Han C."/>
            <person name="Tapia R."/>
            <person name="Land M."/>
            <person name="Hauser L."/>
            <person name="Kyrpides N."/>
            <person name="Ivanova N."/>
            <person name="Pagani I."/>
            <person name="Ritalahtilisa K."/>
            <person name="Loeffler F."/>
            <person name="Woyke T."/>
        </authorList>
    </citation>
    <scope>NUCLEOTIDE SEQUENCE [LARGE SCALE GENOMIC DNA]</scope>
    <source>
        <strain evidence="16">ATCC BAA-1885 / DSM 22778 / Grapes</strain>
    </source>
</reference>
<evidence type="ECO:0000256" key="11">
    <source>
        <dbReference type="ARBA" id="ARBA00048988"/>
    </source>
</evidence>
<dbReference type="HOGENOM" id="CLU_013353_4_1_12"/>
<dbReference type="SMART" id="SM00490">
    <property type="entry name" value="HELICc"/>
    <property type="match status" value="1"/>
</dbReference>
<evidence type="ECO:0000256" key="7">
    <source>
        <dbReference type="ARBA" id="ARBA00022833"/>
    </source>
</evidence>
<evidence type="ECO:0000313" key="16">
    <source>
        <dbReference type="Proteomes" id="UP000005632"/>
    </source>
</evidence>
<evidence type="ECO:0000256" key="8">
    <source>
        <dbReference type="ARBA" id="ARBA00022840"/>
    </source>
</evidence>
<dbReference type="GO" id="GO:0003677">
    <property type="term" value="F:DNA binding"/>
    <property type="evidence" value="ECO:0007669"/>
    <property type="project" value="UniProtKB-UniRule"/>
</dbReference>
<dbReference type="Pfam" id="PF00270">
    <property type="entry name" value="DEAD"/>
    <property type="match status" value="1"/>
</dbReference>
<dbReference type="PANTHER" id="PTHR30580">
    <property type="entry name" value="PRIMOSOMAL PROTEIN N"/>
    <property type="match status" value="1"/>
</dbReference>
<dbReference type="InterPro" id="IPR005259">
    <property type="entry name" value="PriA"/>
</dbReference>
<evidence type="ECO:0000256" key="3">
    <source>
        <dbReference type="ARBA" id="ARBA00022723"/>
    </source>
</evidence>
<dbReference type="FunFam" id="3.40.50.300:FF:000489">
    <property type="entry name" value="Primosome assembly protein PriA"/>
    <property type="match status" value="1"/>
</dbReference>
<comment type="catalytic activity">
    <reaction evidence="11 12">
        <text>ATP + H2O = ADP + phosphate + H(+)</text>
        <dbReference type="Rhea" id="RHEA:13065"/>
        <dbReference type="ChEBI" id="CHEBI:15377"/>
        <dbReference type="ChEBI" id="CHEBI:15378"/>
        <dbReference type="ChEBI" id="CHEBI:30616"/>
        <dbReference type="ChEBI" id="CHEBI:43474"/>
        <dbReference type="ChEBI" id="CHEBI:456216"/>
        <dbReference type="EC" id="5.6.2.4"/>
    </reaction>
</comment>
<dbReference type="CDD" id="cd18804">
    <property type="entry name" value="SF2_C_priA"/>
    <property type="match status" value="1"/>
</dbReference>
<feature type="binding site" evidence="12">
    <location>
        <position position="370"/>
    </location>
    <ligand>
        <name>Zn(2+)</name>
        <dbReference type="ChEBI" id="CHEBI:29105"/>
        <label>2</label>
    </ligand>
</feature>
<feature type="binding site" evidence="12">
    <location>
        <position position="391"/>
    </location>
    <ligand>
        <name>Zn(2+)</name>
        <dbReference type="ChEBI" id="CHEBI:29105"/>
        <label>2</label>
    </ligand>
</feature>
<dbReference type="eggNOG" id="COG1198">
    <property type="taxonomic scope" value="Bacteria"/>
</dbReference>
<dbReference type="SUPFAM" id="SSF52540">
    <property type="entry name" value="P-loop containing nucleoside triphosphate hydrolases"/>
    <property type="match status" value="1"/>
</dbReference>
<dbReference type="GO" id="GO:0006302">
    <property type="term" value="P:double-strand break repair"/>
    <property type="evidence" value="ECO:0007669"/>
    <property type="project" value="InterPro"/>
</dbReference>
<feature type="binding site" evidence="12">
    <location>
        <position position="364"/>
    </location>
    <ligand>
        <name>Zn(2+)</name>
        <dbReference type="ChEBI" id="CHEBI:29105"/>
        <label>1</label>
    </ligand>
</feature>
<feature type="binding site" evidence="12">
    <location>
        <position position="388"/>
    </location>
    <ligand>
        <name>Zn(2+)</name>
        <dbReference type="ChEBI" id="CHEBI:29105"/>
        <label>2</label>
    </ligand>
</feature>
<dbReference type="NCBIfam" id="TIGR00595">
    <property type="entry name" value="priA"/>
    <property type="match status" value="1"/>
</dbReference>
<keyword evidence="10 12" id="KW-0413">Isomerase</keyword>
<feature type="binding site" evidence="12">
    <location>
        <position position="373"/>
    </location>
    <ligand>
        <name>Zn(2+)</name>
        <dbReference type="ChEBI" id="CHEBI:29105"/>
        <label>2</label>
    </ligand>
</feature>
<dbReference type="HAMAP" id="MF_00983">
    <property type="entry name" value="PriA"/>
    <property type="match status" value="1"/>
</dbReference>
<comment type="similarity">
    <text evidence="12">Belongs to the helicase family. PriA subfamily.</text>
</comment>
<keyword evidence="9 12" id="KW-0238">DNA-binding</keyword>
<evidence type="ECO:0000256" key="5">
    <source>
        <dbReference type="ARBA" id="ARBA00022801"/>
    </source>
</evidence>
<dbReference type="Pfam" id="PF18074">
    <property type="entry name" value="PriA_C"/>
    <property type="match status" value="1"/>
</dbReference>
<dbReference type="GO" id="GO:0006310">
    <property type="term" value="P:DNA recombination"/>
    <property type="evidence" value="ECO:0007669"/>
    <property type="project" value="InterPro"/>
</dbReference>
<keyword evidence="1 12" id="KW-0639">Primosome</keyword>
<keyword evidence="8 12" id="KW-0067">ATP-binding</keyword>
<dbReference type="STRING" id="158190.SpiGrapes_2506"/>
<comment type="subunit">
    <text evidence="12">Component of the replication restart primosome.</text>
</comment>
<evidence type="ECO:0000256" key="10">
    <source>
        <dbReference type="ARBA" id="ARBA00023235"/>
    </source>
</evidence>
<evidence type="ECO:0000256" key="6">
    <source>
        <dbReference type="ARBA" id="ARBA00022806"/>
    </source>
</evidence>
<dbReference type="RefSeq" id="WP_014271107.1">
    <property type="nucleotide sequence ID" value="NC_016633.1"/>
</dbReference>
<dbReference type="GO" id="GO:1990077">
    <property type="term" value="C:primosome complex"/>
    <property type="evidence" value="ECO:0007669"/>
    <property type="project" value="UniProtKB-UniRule"/>
</dbReference>
<dbReference type="GO" id="GO:0006269">
    <property type="term" value="P:DNA replication, synthesis of primer"/>
    <property type="evidence" value="ECO:0007669"/>
    <property type="project" value="UniProtKB-KW"/>
</dbReference>
<dbReference type="PROSITE" id="PS51192">
    <property type="entry name" value="HELICASE_ATP_BIND_1"/>
    <property type="match status" value="1"/>
</dbReference>
<keyword evidence="7 12" id="KW-0862">Zinc</keyword>
<evidence type="ECO:0000256" key="9">
    <source>
        <dbReference type="ARBA" id="ARBA00023125"/>
    </source>
</evidence>
<feature type="binding site" evidence="12">
    <location>
        <position position="404"/>
    </location>
    <ligand>
        <name>Zn(2+)</name>
        <dbReference type="ChEBI" id="CHEBI:29105"/>
        <label>1</label>
    </ligand>
</feature>
<keyword evidence="6 12" id="KW-0347">Helicase</keyword>
<comment type="catalytic activity">
    <reaction evidence="12">
        <text>Couples ATP hydrolysis with the unwinding of duplex DNA by translocating in the 3'-5' direction.</text>
        <dbReference type="EC" id="5.6.2.4"/>
    </reaction>
</comment>
<evidence type="ECO:0000259" key="13">
    <source>
        <dbReference type="PROSITE" id="PS51192"/>
    </source>
</evidence>
<dbReference type="EC" id="5.6.2.4" evidence="12"/>
<dbReference type="GO" id="GO:0043138">
    <property type="term" value="F:3'-5' DNA helicase activity"/>
    <property type="evidence" value="ECO:0007669"/>
    <property type="project" value="UniProtKB-EC"/>
</dbReference>
<dbReference type="KEGG" id="sgp:SpiGrapes_2506"/>
<name>G8QU20_SPHPG</name>
<comment type="cofactor">
    <cofactor evidence="12">
        <name>Zn(2+)</name>
        <dbReference type="ChEBI" id="CHEBI:29105"/>
    </cofactor>
    <text evidence="12">Binds 2 zinc ions per subunit.</text>
</comment>
<dbReference type="SMART" id="SM00487">
    <property type="entry name" value="DEXDc"/>
    <property type="match status" value="1"/>
</dbReference>
<dbReference type="EMBL" id="CP003155">
    <property type="protein sequence ID" value="AEV30267.1"/>
    <property type="molecule type" value="Genomic_DNA"/>
</dbReference>
<dbReference type="InterPro" id="IPR042115">
    <property type="entry name" value="PriA_3primeBD_sf"/>
</dbReference>
<evidence type="ECO:0000256" key="1">
    <source>
        <dbReference type="ARBA" id="ARBA00022515"/>
    </source>
</evidence>
<keyword evidence="4 12" id="KW-0547">Nucleotide-binding</keyword>
<feature type="domain" description="Helicase ATP-binding" evidence="13">
    <location>
        <begin position="137"/>
        <end position="303"/>
    </location>
</feature>
<dbReference type="PANTHER" id="PTHR30580:SF0">
    <property type="entry name" value="PRIMOSOMAL PROTEIN N"/>
    <property type="match status" value="1"/>
</dbReference>
<dbReference type="GO" id="GO:0008270">
    <property type="term" value="F:zinc ion binding"/>
    <property type="evidence" value="ECO:0007669"/>
    <property type="project" value="UniProtKB-UniRule"/>
</dbReference>
<proteinExistence type="inferred from homology"/>
<organism evidence="15 16">
    <name type="scientific">Sphaerochaeta pleomorpha (strain ATCC BAA-1885 / DSM 22778 / Grapes)</name>
    <dbReference type="NCBI Taxonomy" id="158190"/>
    <lineage>
        <taxon>Bacteria</taxon>
        <taxon>Pseudomonadati</taxon>
        <taxon>Spirochaetota</taxon>
        <taxon>Spirochaetia</taxon>
        <taxon>Spirochaetales</taxon>
        <taxon>Sphaerochaetaceae</taxon>
        <taxon>Sphaerochaeta</taxon>
    </lineage>
</organism>
<accession>G8QU20</accession>
<evidence type="ECO:0000256" key="4">
    <source>
        <dbReference type="ARBA" id="ARBA00022741"/>
    </source>
</evidence>
<dbReference type="InterPro" id="IPR011545">
    <property type="entry name" value="DEAD/DEAH_box_helicase_dom"/>
</dbReference>
<dbReference type="InterPro" id="IPR041236">
    <property type="entry name" value="PriA_C"/>
</dbReference>
<evidence type="ECO:0000256" key="12">
    <source>
        <dbReference type="HAMAP-Rule" id="MF_00983"/>
    </source>
</evidence>
<dbReference type="Pfam" id="PF18319">
    <property type="entry name" value="Zn_ribbon_PriA"/>
    <property type="match status" value="1"/>
</dbReference>
<feature type="domain" description="Helicase C-terminal" evidence="14">
    <location>
        <begin position="396"/>
        <end position="550"/>
    </location>
</feature>
<dbReference type="InterPro" id="IPR027417">
    <property type="entry name" value="P-loop_NTPase"/>
</dbReference>
<comment type="function">
    <text evidence="12">Initiates the restart of stalled replication forks, which reloads the replicative helicase on sites other than the origin of replication. Recognizes and binds to abandoned replication forks and remodels them to uncover a helicase loading site. Promotes assembly of the primosome at these replication forks.</text>
</comment>
<dbReference type="InterPro" id="IPR040498">
    <property type="entry name" value="PriA_CRR"/>
</dbReference>
<sequence length="658" mass="73465">MPKFLSLVLDIPLKQSFTYSVPPDLEDLVRVGLRVIVPFGKREITGYIVDVLETFEADYQLKPIKRIVDKEPLYGKHEVDLAQWMSRFYLCSQGEALSMMIPGGRRDSGTPALESEDDLTIGSVKDLSAEQAAAIEAILSGSHPMFYLYGITGSGKSEVFLRCAEAMIEKGKQVIYLVPEITLTHQLARQVVNRFAGKVAILHSALTPSQRLAQWKKIKSGEVMLAIGARSAVFAPFENLGLVIIDEEHENSYKSGNTPRYHARQVAQRRCVEMKATLVMGSATPSLEAWSLMKEGKQMRCLRLDNRVGGGVPPQVDVVDMKFEKRTISRSLQEQMKLVLAKKKQVILFLNRRGYSYFFHCKSCGYEMVCPNCTVSLTYHREHNEMVCHYCGYRRKPIDVCPECHSLDVGYSGFGTEMVQQEVQLLFPNASIARLDTDSAKDKKHMVSVLDDFRNGKIDILLGTQMVAKGLNFPSVELVGIVLADSGMNIPDFRSQERTFSLLMQVSGRAGRYNDQGKVIIQTFHPENAAVAYAKVGDVDGFFDQELLMRKETGFPPYSRLINLVVRGRNQEKVIAQAACLEALLEGLASQITVEGAPTVLCNCECPLEKIASNWRHHILVMGTEASLAHRLVASALHQYTAPSGIYIEVDMDPLQLL</sequence>
<dbReference type="PROSITE" id="PS51194">
    <property type="entry name" value="HELICASE_CTER"/>
    <property type="match status" value="1"/>
</dbReference>
<feature type="binding site" evidence="12">
    <location>
        <position position="361"/>
    </location>
    <ligand>
        <name>Zn(2+)</name>
        <dbReference type="ChEBI" id="CHEBI:29105"/>
        <label>1</label>
    </ligand>
</feature>
<dbReference type="Pfam" id="PF00271">
    <property type="entry name" value="Helicase_C"/>
    <property type="match status" value="1"/>
</dbReference>
<dbReference type="Gene3D" id="3.40.1440.60">
    <property type="entry name" value="PriA, 3(prime) DNA-binding domain"/>
    <property type="match status" value="1"/>
</dbReference>
<protein>
    <recommendedName>
        <fullName evidence="12">Replication restart protein PriA</fullName>
    </recommendedName>
    <alternativeName>
        <fullName evidence="12">ATP-dependent DNA helicase PriA</fullName>
        <ecNumber evidence="12">5.6.2.4</ecNumber>
    </alternativeName>
    <alternativeName>
        <fullName evidence="12">DNA 3'-5' helicase PriA</fullName>
    </alternativeName>
</protein>
<evidence type="ECO:0000256" key="2">
    <source>
        <dbReference type="ARBA" id="ARBA00022705"/>
    </source>
</evidence>
<dbReference type="AlphaFoldDB" id="G8QU20"/>
<dbReference type="InterPro" id="IPR014001">
    <property type="entry name" value="Helicase_ATP-bd"/>
</dbReference>
<dbReference type="Proteomes" id="UP000005632">
    <property type="component" value="Chromosome"/>
</dbReference>
<evidence type="ECO:0000259" key="14">
    <source>
        <dbReference type="PROSITE" id="PS51194"/>
    </source>
</evidence>